<gene>
    <name evidence="1" type="ordered locus">BARBAKC583_0562</name>
</gene>
<evidence type="ECO:0000313" key="1">
    <source>
        <dbReference type="EMBL" id="ABM44565.1"/>
    </source>
</evidence>
<proteinExistence type="predicted"/>
<name>A1USC0_BARBK</name>
<dbReference type="AlphaFoldDB" id="A1USC0"/>
<accession>A1USC0</accession>
<dbReference type="Proteomes" id="UP000000643">
    <property type="component" value="Chromosome"/>
</dbReference>
<sequence>MVEQQPSKLNMRVRFPLPAPDIWGLSKIVVEFFSIVNEADFFRLLV</sequence>
<organism evidence="1 2">
    <name type="scientific">Bartonella bacilliformis (strain ATCC 35685 / KC583 / Herrer 020/F12,63)</name>
    <dbReference type="NCBI Taxonomy" id="360095"/>
    <lineage>
        <taxon>Bacteria</taxon>
        <taxon>Pseudomonadati</taxon>
        <taxon>Pseudomonadota</taxon>
        <taxon>Alphaproteobacteria</taxon>
        <taxon>Hyphomicrobiales</taxon>
        <taxon>Bartonellaceae</taxon>
        <taxon>Bartonella</taxon>
    </lineage>
</organism>
<dbReference type="AntiFam" id="ANF00017">
    <property type="entry name" value="tRNA translation"/>
</dbReference>
<dbReference type="KEGG" id="bbk:BARBAKC583_0562"/>
<dbReference type="HOGENOM" id="CLU_3180587_0_0_5"/>
<dbReference type="EMBL" id="CP000524">
    <property type="protein sequence ID" value="ABM44565.1"/>
    <property type="molecule type" value="Genomic_DNA"/>
</dbReference>
<reference evidence="1 2" key="1">
    <citation type="submission" date="2006-12" db="EMBL/GenBank/DDBJ databases">
        <authorList>
            <person name="Hendrix L."/>
            <person name="Mohamoud Y."/>
            <person name="Radune D."/>
            <person name="Shvartsbeyn A."/>
            <person name="Daugherty S."/>
            <person name="Dodson R."/>
            <person name="Durkin A.S."/>
            <person name="Harkins D."/>
            <person name="Huot H."/>
            <person name="Kothari S.P."/>
            <person name="Madupu R."/>
            <person name="Li J."/>
            <person name="Nelson W.C."/>
            <person name="Shrivastava S."/>
            <person name="Giglio M.G."/>
            <person name="Haft D."/>
            <person name="Selengut J."/>
            <person name="Fraser-Ligget C."/>
            <person name="Seshadri R."/>
        </authorList>
    </citation>
    <scope>NUCLEOTIDE SEQUENCE [LARGE SCALE GENOMIC DNA]</scope>
    <source>
        <strain evidence="2">ATCC 35685 / NCTC 12138 / KC583</strain>
    </source>
</reference>
<evidence type="ECO:0000313" key="2">
    <source>
        <dbReference type="Proteomes" id="UP000000643"/>
    </source>
</evidence>
<protein>
    <submittedName>
        <fullName evidence="1">Uncharacterized protein</fullName>
    </submittedName>
</protein>